<feature type="region of interest" description="Disordered" evidence="1">
    <location>
        <begin position="1"/>
        <end position="32"/>
    </location>
</feature>
<gene>
    <name evidence="2" type="ORF">FB563_2145</name>
</gene>
<feature type="compositionally biased region" description="Low complexity" evidence="1">
    <location>
        <begin position="23"/>
        <end position="32"/>
    </location>
</feature>
<evidence type="ECO:0000256" key="1">
    <source>
        <dbReference type="SAM" id="MobiDB-lite"/>
    </source>
</evidence>
<evidence type="ECO:0000313" key="2">
    <source>
        <dbReference type="EMBL" id="TQK97185.1"/>
    </source>
</evidence>
<feature type="compositionally biased region" description="Basic residues" evidence="1">
    <location>
        <begin position="1"/>
        <end position="10"/>
    </location>
</feature>
<organism evidence="2 3">
    <name type="scientific">Streptomyces puniciscabiei</name>
    <dbReference type="NCBI Taxonomy" id="164348"/>
    <lineage>
        <taxon>Bacteria</taxon>
        <taxon>Bacillati</taxon>
        <taxon>Actinomycetota</taxon>
        <taxon>Actinomycetes</taxon>
        <taxon>Kitasatosporales</taxon>
        <taxon>Streptomycetaceae</taxon>
        <taxon>Streptomyces</taxon>
    </lineage>
</organism>
<dbReference type="Proteomes" id="UP000318103">
    <property type="component" value="Unassembled WGS sequence"/>
</dbReference>
<protein>
    <submittedName>
        <fullName evidence="2">Uncharacterized protein</fullName>
    </submittedName>
</protein>
<keyword evidence="3" id="KW-1185">Reference proteome</keyword>
<accession>A0A542UDN7</accession>
<sequence>MPAVPPRHRAGNTGMTGPGARPGGPDDAGAMAGKRPIIVHLPSPTGGRRVRVDGEILGLAHSVGDLVEFLRRAGLEIEPEQVADSPLIDWRGVGPDRWEAETRT</sequence>
<comment type="caution">
    <text evidence="2">The sequence shown here is derived from an EMBL/GenBank/DDBJ whole genome shotgun (WGS) entry which is preliminary data.</text>
</comment>
<reference evidence="2 3" key="1">
    <citation type="submission" date="2019-06" db="EMBL/GenBank/DDBJ databases">
        <title>Sequencing the genomes of 1000 actinobacteria strains.</title>
        <authorList>
            <person name="Klenk H.-P."/>
        </authorList>
    </citation>
    <scope>NUCLEOTIDE SEQUENCE [LARGE SCALE GENOMIC DNA]</scope>
    <source>
        <strain evidence="2 3">DSM 41929</strain>
    </source>
</reference>
<proteinExistence type="predicted"/>
<dbReference type="STRING" id="164348.BFF78_17685"/>
<name>A0A542UDN7_9ACTN</name>
<dbReference type="AlphaFoldDB" id="A0A542UDN7"/>
<dbReference type="EMBL" id="VFNX01000001">
    <property type="protein sequence ID" value="TQK97185.1"/>
    <property type="molecule type" value="Genomic_DNA"/>
</dbReference>
<evidence type="ECO:0000313" key="3">
    <source>
        <dbReference type="Proteomes" id="UP000318103"/>
    </source>
</evidence>